<reference evidence="1" key="1">
    <citation type="submission" date="2020-04" db="EMBL/GenBank/DDBJ databases">
        <authorList>
            <person name="Alioto T."/>
            <person name="Alioto T."/>
            <person name="Gomez Garrido J."/>
        </authorList>
    </citation>
    <scope>NUCLEOTIDE SEQUENCE</scope>
    <source>
        <strain evidence="1">A484AB</strain>
    </source>
</reference>
<sequence>SVPQNIPPPLPTDYTKVDLPQLKSDMLKWYSVIPPSAKDWWESFLEGIEDNICHAQEDTECPIYSLKNNLQRPITETEETAEISQRLRTLREKELAPLEEIYTGPYQPPAVRGIRHDDNYLEALSPGVFVAVYISNYKKKPVIGK</sequence>
<dbReference type="OrthoDB" id="5966248at2759"/>
<dbReference type="EMBL" id="CACRXK020023043">
    <property type="protein sequence ID" value="CAB4037400.1"/>
    <property type="molecule type" value="Genomic_DNA"/>
</dbReference>
<comment type="caution">
    <text evidence="1">The sequence shown here is derived from an EMBL/GenBank/DDBJ whole genome shotgun (WGS) entry which is preliminary data.</text>
</comment>
<organism evidence="1 2">
    <name type="scientific">Paramuricea clavata</name>
    <name type="common">Red gorgonian</name>
    <name type="synonym">Violescent sea-whip</name>
    <dbReference type="NCBI Taxonomy" id="317549"/>
    <lineage>
        <taxon>Eukaryota</taxon>
        <taxon>Metazoa</taxon>
        <taxon>Cnidaria</taxon>
        <taxon>Anthozoa</taxon>
        <taxon>Octocorallia</taxon>
        <taxon>Malacalcyonacea</taxon>
        <taxon>Plexauridae</taxon>
        <taxon>Paramuricea</taxon>
    </lineage>
</organism>
<feature type="non-terminal residue" evidence="1">
    <location>
        <position position="145"/>
    </location>
</feature>
<name>A0A6S7K6F0_PARCT</name>
<dbReference type="Proteomes" id="UP001152795">
    <property type="component" value="Unassembled WGS sequence"/>
</dbReference>
<accession>A0A6S7K6F0</accession>
<feature type="non-terminal residue" evidence="1">
    <location>
        <position position="1"/>
    </location>
</feature>
<dbReference type="AlphaFoldDB" id="A0A6S7K6F0"/>
<keyword evidence="2" id="KW-1185">Reference proteome</keyword>
<protein>
    <submittedName>
        <fullName evidence="1">Uncharacterized protein</fullName>
    </submittedName>
</protein>
<gene>
    <name evidence="1" type="ORF">PACLA_8A078904</name>
</gene>
<evidence type="ECO:0000313" key="2">
    <source>
        <dbReference type="Proteomes" id="UP001152795"/>
    </source>
</evidence>
<evidence type="ECO:0000313" key="1">
    <source>
        <dbReference type="EMBL" id="CAB4037400.1"/>
    </source>
</evidence>
<proteinExistence type="predicted"/>